<proteinExistence type="inferred from homology"/>
<evidence type="ECO:0000313" key="10">
    <source>
        <dbReference type="Proteomes" id="UP000193391"/>
    </source>
</evidence>
<dbReference type="Pfam" id="PF21175">
    <property type="entry name" value="RecR_C"/>
    <property type="match status" value="1"/>
</dbReference>
<dbReference type="GO" id="GO:0006281">
    <property type="term" value="P:DNA repair"/>
    <property type="evidence" value="ECO:0007669"/>
    <property type="project" value="UniProtKB-UniRule"/>
</dbReference>
<keyword evidence="6 7" id="KW-0234">DNA repair</keyword>
<feature type="domain" description="Toprim" evidence="8">
    <location>
        <begin position="79"/>
        <end position="174"/>
    </location>
</feature>
<comment type="similarity">
    <text evidence="7">Belongs to the RecR family.</text>
</comment>
<dbReference type="Pfam" id="PF21176">
    <property type="entry name" value="RecR_HhH"/>
    <property type="match status" value="1"/>
</dbReference>
<comment type="function">
    <text evidence="7">May play a role in DNA repair. It seems to be involved in an RecBC-independent recombinational process of DNA repair. It may act with RecF and RecO.</text>
</comment>
<reference evidence="9 10" key="1">
    <citation type="submission" date="2014-03" db="EMBL/GenBank/DDBJ databases">
        <title>The draft genome sequence of Thalassospira mesophila JCM 18969.</title>
        <authorList>
            <person name="Lai Q."/>
            <person name="Shao Z."/>
        </authorList>
    </citation>
    <scope>NUCLEOTIDE SEQUENCE [LARGE SCALE GENOMIC DNA]</scope>
    <source>
        <strain evidence="9 10">JCM 18969</strain>
    </source>
</reference>
<evidence type="ECO:0000256" key="4">
    <source>
        <dbReference type="ARBA" id="ARBA00022833"/>
    </source>
</evidence>
<dbReference type="InterPro" id="IPR034137">
    <property type="entry name" value="TOPRIM_RecR"/>
</dbReference>
<evidence type="ECO:0000256" key="6">
    <source>
        <dbReference type="ARBA" id="ARBA00023204"/>
    </source>
</evidence>
<dbReference type="Proteomes" id="UP000193391">
    <property type="component" value="Unassembled WGS sequence"/>
</dbReference>
<dbReference type="SMART" id="SM00493">
    <property type="entry name" value="TOPRIM"/>
    <property type="match status" value="1"/>
</dbReference>
<organism evidence="9 10">
    <name type="scientific">Thalassospira mesophila</name>
    <dbReference type="NCBI Taxonomy" id="1293891"/>
    <lineage>
        <taxon>Bacteria</taxon>
        <taxon>Pseudomonadati</taxon>
        <taxon>Pseudomonadota</taxon>
        <taxon>Alphaproteobacteria</taxon>
        <taxon>Rhodospirillales</taxon>
        <taxon>Thalassospiraceae</taxon>
        <taxon>Thalassospira</taxon>
    </lineage>
</organism>
<protein>
    <recommendedName>
        <fullName evidence="7">Recombination protein RecR</fullName>
    </recommendedName>
</protein>
<evidence type="ECO:0000259" key="8">
    <source>
        <dbReference type="PROSITE" id="PS50880"/>
    </source>
</evidence>
<accession>A0A1Y2KY24</accession>
<dbReference type="Gene3D" id="6.10.250.240">
    <property type="match status" value="1"/>
</dbReference>
<dbReference type="RefSeq" id="WP_085584490.1">
    <property type="nucleotide sequence ID" value="NZ_JFKA01000008.1"/>
</dbReference>
<evidence type="ECO:0000256" key="3">
    <source>
        <dbReference type="ARBA" id="ARBA00022771"/>
    </source>
</evidence>
<dbReference type="OrthoDB" id="9802672at2"/>
<dbReference type="NCBIfam" id="TIGR00615">
    <property type="entry name" value="recR"/>
    <property type="match status" value="1"/>
</dbReference>
<dbReference type="PROSITE" id="PS01300">
    <property type="entry name" value="RECR"/>
    <property type="match status" value="1"/>
</dbReference>
<dbReference type="Gene3D" id="1.10.8.420">
    <property type="entry name" value="RecR Domain 1"/>
    <property type="match status" value="1"/>
</dbReference>
<dbReference type="InterPro" id="IPR023627">
    <property type="entry name" value="Rcmb_RecR"/>
</dbReference>
<gene>
    <name evidence="7" type="primary">recR</name>
    <name evidence="9" type="ORF">TMES_16335</name>
</gene>
<keyword evidence="1 7" id="KW-0479">Metal-binding</keyword>
<dbReference type="PANTHER" id="PTHR30446:SF0">
    <property type="entry name" value="RECOMBINATION PROTEIN RECR"/>
    <property type="match status" value="1"/>
</dbReference>
<keyword evidence="5 7" id="KW-0233">DNA recombination</keyword>
<evidence type="ECO:0000256" key="2">
    <source>
        <dbReference type="ARBA" id="ARBA00022763"/>
    </source>
</evidence>
<dbReference type="GO" id="GO:0006310">
    <property type="term" value="P:DNA recombination"/>
    <property type="evidence" value="ECO:0007669"/>
    <property type="project" value="UniProtKB-UniRule"/>
</dbReference>
<dbReference type="GO" id="GO:0008270">
    <property type="term" value="F:zinc ion binding"/>
    <property type="evidence" value="ECO:0007669"/>
    <property type="project" value="UniProtKB-KW"/>
</dbReference>
<dbReference type="PANTHER" id="PTHR30446">
    <property type="entry name" value="RECOMBINATION PROTEIN RECR"/>
    <property type="match status" value="1"/>
</dbReference>
<dbReference type="Pfam" id="PF02132">
    <property type="entry name" value="RecR_ZnF"/>
    <property type="match status" value="1"/>
</dbReference>
<comment type="caution">
    <text evidence="9">The sequence shown here is derived from an EMBL/GenBank/DDBJ whole genome shotgun (WGS) entry which is preliminary data.</text>
</comment>
<dbReference type="InterPro" id="IPR006171">
    <property type="entry name" value="TOPRIM_dom"/>
</dbReference>
<evidence type="ECO:0000313" key="9">
    <source>
        <dbReference type="EMBL" id="OSQ37013.1"/>
    </source>
</evidence>
<dbReference type="GO" id="GO:0003677">
    <property type="term" value="F:DNA binding"/>
    <property type="evidence" value="ECO:0007669"/>
    <property type="project" value="UniProtKB-UniRule"/>
</dbReference>
<dbReference type="CDD" id="cd01025">
    <property type="entry name" value="TOPRIM_recR"/>
    <property type="match status" value="1"/>
</dbReference>
<keyword evidence="3 7" id="KW-0863">Zinc-finger</keyword>
<dbReference type="STRING" id="1293891.TMES_16335"/>
<dbReference type="InterPro" id="IPR000093">
    <property type="entry name" value="DNA_Rcmb_RecR"/>
</dbReference>
<dbReference type="AlphaFoldDB" id="A0A1Y2KY24"/>
<evidence type="ECO:0000256" key="1">
    <source>
        <dbReference type="ARBA" id="ARBA00022723"/>
    </source>
</evidence>
<keyword evidence="2 7" id="KW-0227">DNA damage</keyword>
<keyword evidence="10" id="KW-1185">Reference proteome</keyword>
<feature type="zinc finger region" description="C4-type" evidence="7">
    <location>
        <begin position="56"/>
        <end position="71"/>
    </location>
</feature>
<dbReference type="Gene3D" id="3.40.1360.10">
    <property type="match status" value="1"/>
</dbReference>
<dbReference type="SUPFAM" id="SSF111304">
    <property type="entry name" value="Recombination protein RecR"/>
    <property type="match status" value="1"/>
</dbReference>
<evidence type="ECO:0000256" key="7">
    <source>
        <dbReference type="HAMAP-Rule" id="MF_00017"/>
    </source>
</evidence>
<dbReference type="HAMAP" id="MF_00017">
    <property type="entry name" value="RecR"/>
    <property type="match status" value="1"/>
</dbReference>
<dbReference type="Pfam" id="PF13662">
    <property type="entry name" value="Toprim_4"/>
    <property type="match status" value="1"/>
</dbReference>
<dbReference type="InterPro" id="IPR015967">
    <property type="entry name" value="Rcmb_RecR_Znf"/>
</dbReference>
<keyword evidence="4 7" id="KW-0862">Zinc</keyword>
<evidence type="ECO:0000256" key="5">
    <source>
        <dbReference type="ARBA" id="ARBA00023172"/>
    </source>
</evidence>
<dbReference type="EMBL" id="JFKA01000008">
    <property type="protein sequence ID" value="OSQ37013.1"/>
    <property type="molecule type" value="Genomic_DNA"/>
</dbReference>
<sequence>MTGREIDNLIKLLARLPGLGPRSARRAVLQMLKKPETLMMPLAQALEETARAMTNCSICGNVDVTDPCHICASHNRQRDMICVVEEVQDLWALERGSSFKGLYHVLGGTLSPLDGIGPEDLRIDQLVSRVKDTRASEVILATNLTVDGQTTAHYITERLLETGVKVTRLAHGVPVGGELDYLDDGTLTAALRARS</sequence>
<dbReference type="PROSITE" id="PS50880">
    <property type="entry name" value="TOPRIM"/>
    <property type="match status" value="1"/>
</dbReference>
<name>A0A1Y2KY24_9PROT</name>